<evidence type="ECO:0000313" key="1">
    <source>
        <dbReference type="EMBL" id="CAB4751401.1"/>
    </source>
</evidence>
<sequence>MPTPTSQGSTCRFNGASLGRVTGWRAAPGTAVFVESTNITSTVLGSGVGTRIVKTYDCIAIDPGTVEVTLYGCPSFSTLEIGLRGTVAVTFDGGSLSREAYLETFDVTGQVGEFLVGKATFKLSGAYWT</sequence>
<proteinExistence type="predicted"/>
<gene>
    <name evidence="1" type="ORF">UFOPK2824_00720</name>
</gene>
<organism evidence="1">
    <name type="scientific">freshwater metagenome</name>
    <dbReference type="NCBI Taxonomy" id="449393"/>
    <lineage>
        <taxon>unclassified sequences</taxon>
        <taxon>metagenomes</taxon>
        <taxon>ecological metagenomes</taxon>
    </lineage>
</organism>
<dbReference type="EMBL" id="CAEZZD010000101">
    <property type="protein sequence ID" value="CAB4751401.1"/>
    <property type="molecule type" value="Genomic_DNA"/>
</dbReference>
<name>A0A6J6TUX0_9ZZZZ</name>
<accession>A0A6J6TUX0</accession>
<dbReference type="AlphaFoldDB" id="A0A6J6TUX0"/>
<reference evidence="1" key="1">
    <citation type="submission" date="2020-05" db="EMBL/GenBank/DDBJ databases">
        <authorList>
            <person name="Chiriac C."/>
            <person name="Salcher M."/>
            <person name="Ghai R."/>
            <person name="Kavagutti S V."/>
        </authorList>
    </citation>
    <scope>NUCLEOTIDE SEQUENCE</scope>
</reference>
<protein>
    <submittedName>
        <fullName evidence="1">Unannotated protein</fullName>
    </submittedName>
</protein>